<evidence type="ECO:0008006" key="6">
    <source>
        <dbReference type="Google" id="ProtNLM"/>
    </source>
</evidence>
<keyword evidence="2" id="KW-0732">Signal</keyword>
<accession>A0A8J2SJZ3</accession>
<keyword evidence="5" id="KW-1185">Reference proteome</keyword>
<evidence type="ECO:0000256" key="2">
    <source>
        <dbReference type="ARBA" id="ARBA00022729"/>
    </source>
</evidence>
<proteinExistence type="inferred from homology"/>
<comment type="similarity">
    <text evidence="1">Belongs to the protein disulfide isomerase family.</text>
</comment>
<keyword evidence="3" id="KW-0175">Coiled coil</keyword>
<dbReference type="OrthoDB" id="72053at2759"/>
<gene>
    <name evidence="4" type="ORF">PECAL_2P14780</name>
</gene>
<feature type="coiled-coil region" evidence="3">
    <location>
        <begin position="92"/>
        <end position="137"/>
    </location>
</feature>
<dbReference type="InterPro" id="IPR036249">
    <property type="entry name" value="Thioredoxin-like_sf"/>
</dbReference>
<dbReference type="Proteomes" id="UP000789595">
    <property type="component" value="Unassembled WGS sequence"/>
</dbReference>
<dbReference type="AlphaFoldDB" id="A0A8J2SJZ3"/>
<sequence>MPLVDFNTKLVADVDCTAAGDKLCETHGIKGFPTIKWGDPNGELEAYEGGRDEESLMKFATENLGPVCSPGNIDVCDDAQKKLIAKYQAMDADALTKLIDGKEKELADAEKAFSDAVSELQATYEKLSKEKDETKERINDDDFKFAKAVKKAAVKASATDEL</sequence>
<name>A0A8J2SJZ3_9STRA</name>
<dbReference type="SUPFAM" id="SSF52833">
    <property type="entry name" value="Thioredoxin-like"/>
    <property type="match status" value="1"/>
</dbReference>
<dbReference type="GO" id="GO:0003756">
    <property type="term" value="F:protein disulfide isomerase activity"/>
    <property type="evidence" value="ECO:0007669"/>
    <property type="project" value="TreeGrafter"/>
</dbReference>
<reference evidence="4" key="1">
    <citation type="submission" date="2021-11" db="EMBL/GenBank/DDBJ databases">
        <authorList>
            <consortium name="Genoscope - CEA"/>
            <person name="William W."/>
        </authorList>
    </citation>
    <scope>NUCLEOTIDE SEQUENCE</scope>
</reference>
<dbReference type="PANTHER" id="PTHR45672">
    <property type="entry name" value="PROTEIN DISULFIDE-ISOMERASE C17H9.14C-RELATED"/>
    <property type="match status" value="1"/>
</dbReference>
<evidence type="ECO:0000313" key="5">
    <source>
        <dbReference type="Proteomes" id="UP000789595"/>
    </source>
</evidence>
<comment type="caution">
    <text evidence="4">The sequence shown here is derived from an EMBL/GenBank/DDBJ whole genome shotgun (WGS) entry which is preliminary data.</text>
</comment>
<evidence type="ECO:0000256" key="1">
    <source>
        <dbReference type="ARBA" id="ARBA00006347"/>
    </source>
</evidence>
<evidence type="ECO:0000313" key="4">
    <source>
        <dbReference type="EMBL" id="CAH0368412.1"/>
    </source>
</evidence>
<protein>
    <recommendedName>
        <fullName evidence="6">Thioredoxin domain-containing protein</fullName>
    </recommendedName>
</protein>
<dbReference type="GO" id="GO:0005783">
    <property type="term" value="C:endoplasmic reticulum"/>
    <property type="evidence" value="ECO:0007669"/>
    <property type="project" value="TreeGrafter"/>
</dbReference>
<evidence type="ECO:0000256" key="3">
    <source>
        <dbReference type="SAM" id="Coils"/>
    </source>
</evidence>
<dbReference type="EMBL" id="CAKKNE010000002">
    <property type="protein sequence ID" value="CAH0368412.1"/>
    <property type="molecule type" value="Genomic_DNA"/>
</dbReference>
<dbReference type="GO" id="GO:0006457">
    <property type="term" value="P:protein folding"/>
    <property type="evidence" value="ECO:0007669"/>
    <property type="project" value="TreeGrafter"/>
</dbReference>
<dbReference type="Gene3D" id="3.40.30.10">
    <property type="entry name" value="Glutaredoxin"/>
    <property type="match status" value="1"/>
</dbReference>
<dbReference type="InterPro" id="IPR051063">
    <property type="entry name" value="PDI"/>
</dbReference>
<organism evidence="4 5">
    <name type="scientific">Pelagomonas calceolata</name>
    <dbReference type="NCBI Taxonomy" id="35677"/>
    <lineage>
        <taxon>Eukaryota</taxon>
        <taxon>Sar</taxon>
        <taxon>Stramenopiles</taxon>
        <taxon>Ochrophyta</taxon>
        <taxon>Pelagophyceae</taxon>
        <taxon>Pelagomonadales</taxon>
        <taxon>Pelagomonadaceae</taxon>
        <taxon>Pelagomonas</taxon>
    </lineage>
</organism>
<dbReference type="PANTHER" id="PTHR45672:SF3">
    <property type="entry name" value="THIOREDOXIN DOMAIN-CONTAINING PROTEIN 5"/>
    <property type="match status" value="1"/>
</dbReference>